<feature type="domain" description="G-protein coupled receptors family 1 profile" evidence="10">
    <location>
        <begin position="15"/>
        <end position="266"/>
    </location>
</feature>
<dbReference type="AlphaFoldDB" id="A0AAU9VSV8"/>
<evidence type="ECO:0000313" key="11">
    <source>
        <dbReference type="EMBL" id="CAH3037369.1"/>
    </source>
</evidence>
<reference evidence="11 12" key="1">
    <citation type="submission" date="2022-05" db="EMBL/GenBank/DDBJ databases">
        <authorList>
            <consortium name="Genoscope - CEA"/>
            <person name="William W."/>
        </authorList>
    </citation>
    <scope>NUCLEOTIDE SEQUENCE [LARGE SCALE GENOMIC DNA]</scope>
</reference>
<evidence type="ECO:0000256" key="5">
    <source>
        <dbReference type="ARBA" id="ARBA00023136"/>
    </source>
</evidence>
<dbReference type="Proteomes" id="UP001159428">
    <property type="component" value="Unassembled WGS sequence"/>
</dbReference>
<dbReference type="Gene3D" id="1.20.1070.10">
    <property type="entry name" value="Rhodopsin 7-helix transmembrane proteins"/>
    <property type="match status" value="3"/>
</dbReference>
<feature type="transmembrane region" description="Helical" evidence="9">
    <location>
        <begin position="720"/>
        <end position="743"/>
    </location>
</feature>
<dbReference type="PROSITE" id="PS00237">
    <property type="entry name" value="G_PROTEIN_RECEP_F1_1"/>
    <property type="match status" value="2"/>
</dbReference>
<evidence type="ECO:0000259" key="10">
    <source>
        <dbReference type="PROSITE" id="PS50262"/>
    </source>
</evidence>
<feature type="transmembrane region" description="Helical" evidence="9">
    <location>
        <begin position="64"/>
        <end position="83"/>
    </location>
</feature>
<sequence length="859" mass="98705">MFAAYVIIFLASLLGNSVIIHIIRADNSLKTTTNRLIMTQAYADLLMTFIELPFSIYHRITNSLWFGGVFGFITCKMTLAAVFSVPQFSVLMLVMIAVDRFYAVLLPLRQSPISKHLKKIIAILLLWSSAWSLSFINAKNFIKANKSHYCDLSLLFNNWNEFNITSLVSCIVVPLLIIVNLYAAVCWKLWSRKVPGEGEHQIKAQRIAKRVTLMMIVVVVLYILFWFPSFVIGVLHFFKYAKLRGKLLLLFMWLPTSYSGLNPYVYLIFSQNFRKSLKKLICIKLWSRQAPGEGASQNQRQLQIIATARKTAINYLVLNQACADLFFTIMCFLNVIRETSYQGLWFGGNIGNITCKLFLGILYVLTGFSIWLLVTIAVDRLYAITRPLQRSPISRNLKKVILILWTGAFVNSINIFDNTVVQKIEESYFCKALTTVLRKRWTIFDILIFAMNGLLPLTLLACLYTRICIKLWTRQVPGDGANQNQQRATTLATAFKVTRMMIAVFSLFLVCWLPWIITMTFYLFSPLDYDHWFIFPMWLTFVYSGLNPYVYFSFSSNFRQGLKLLLANIFGNSLLIHIIRTDTSMKTAINYLILNQACADLLIPFMQLMENLHYSSYHGLWFGGNMGHITCKLYVASFFVLPSFSIFLLVAIAVDRFYAVFRPLDKTPISRNIKIVILILWTCSLISPTAVFTNQHLETKKNSYFCLPSKFIQIYEGEKFHVISLTLTVVIPLTLLAILYIGICIKLWSRQAPGEGASQNQRQLQIIATARKVTLMMIAIVVLFLICWVPLYISMALLYLGFVQKKEILFSVWLSVSYSGINPYVYFAFSANFRNGLKHFWGNIRIFPLRSESMELQQL</sequence>
<dbReference type="Pfam" id="PF00001">
    <property type="entry name" value="7tm_1"/>
    <property type="match status" value="3"/>
</dbReference>
<dbReference type="EMBL" id="CALNXJ010000004">
    <property type="protein sequence ID" value="CAH3037369.1"/>
    <property type="molecule type" value="Genomic_DNA"/>
</dbReference>
<dbReference type="InterPro" id="IPR017452">
    <property type="entry name" value="GPCR_Rhodpsn_7TM"/>
</dbReference>
<dbReference type="SMART" id="SM01381">
    <property type="entry name" value="7TM_GPCR_Srsx"/>
    <property type="match status" value="1"/>
</dbReference>
<feature type="transmembrane region" description="Helical" evidence="9">
    <location>
        <begin position="120"/>
        <end position="142"/>
    </location>
</feature>
<feature type="transmembrane region" description="Helical" evidence="9">
    <location>
        <begin position="211"/>
        <end position="238"/>
    </location>
</feature>
<feature type="transmembrane region" description="Helical" evidence="9">
    <location>
        <begin position="441"/>
        <end position="464"/>
    </location>
</feature>
<dbReference type="GO" id="GO:0004930">
    <property type="term" value="F:G protein-coupled receptor activity"/>
    <property type="evidence" value="ECO:0007669"/>
    <property type="project" value="UniProtKB-KW"/>
</dbReference>
<protein>
    <recommendedName>
        <fullName evidence="10">G-protein coupled receptors family 1 profile domain-containing protein</fullName>
    </recommendedName>
</protein>
<evidence type="ECO:0000256" key="8">
    <source>
        <dbReference type="RuleBase" id="RU000688"/>
    </source>
</evidence>
<dbReference type="PANTHER" id="PTHR45695">
    <property type="entry name" value="LEUCOKININ RECEPTOR-RELATED"/>
    <property type="match status" value="1"/>
</dbReference>
<comment type="similarity">
    <text evidence="8">Belongs to the G-protein coupled receptor 1 family.</text>
</comment>
<evidence type="ECO:0000256" key="1">
    <source>
        <dbReference type="ARBA" id="ARBA00004141"/>
    </source>
</evidence>
<accession>A0AAU9VSV8</accession>
<dbReference type="GO" id="GO:0005886">
    <property type="term" value="C:plasma membrane"/>
    <property type="evidence" value="ECO:0007669"/>
    <property type="project" value="TreeGrafter"/>
</dbReference>
<evidence type="ECO:0000256" key="9">
    <source>
        <dbReference type="SAM" id="Phobius"/>
    </source>
</evidence>
<name>A0AAU9VSV8_9CNID</name>
<evidence type="ECO:0000313" key="12">
    <source>
        <dbReference type="Proteomes" id="UP001159428"/>
    </source>
</evidence>
<keyword evidence="12" id="KW-1185">Reference proteome</keyword>
<feature type="transmembrane region" description="Helical" evidence="9">
    <location>
        <begin position="162"/>
        <end position="190"/>
    </location>
</feature>
<feature type="domain" description="G-protein coupled receptors family 1 profile" evidence="10">
    <location>
        <begin position="571"/>
        <end position="826"/>
    </location>
</feature>
<feature type="transmembrane region" description="Helical" evidence="9">
    <location>
        <begin position="250"/>
        <end position="269"/>
    </location>
</feature>
<evidence type="ECO:0000256" key="6">
    <source>
        <dbReference type="ARBA" id="ARBA00023170"/>
    </source>
</evidence>
<feature type="transmembrane region" description="Helical" evidence="9">
    <location>
        <begin position="633"/>
        <end position="654"/>
    </location>
</feature>
<keyword evidence="2 8" id="KW-0812">Transmembrane</keyword>
<feature type="transmembrane region" description="Helical" evidence="9">
    <location>
        <begin position="315"/>
        <end position="337"/>
    </location>
</feature>
<feature type="transmembrane region" description="Helical" evidence="9">
    <location>
        <begin position="89"/>
        <end position="108"/>
    </location>
</feature>
<keyword evidence="3 9" id="KW-1133">Transmembrane helix</keyword>
<evidence type="ECO:0000256" key="2">
    <source>
        <dbReference type="ARBA" id="ARBA00022692"/>
    </source>
</evidence>
<feature type="transmembrane region" description="Helical" evidence="9">
    <location>
        <begin position="357"/>
        <end position="379"/>
    </location>
</feature>
<dbReference type="SUPFAM" id="SSF81321">
    <property type="entry name" value="Family A G protein-coupled receptor-like"/>
    <property type="match status" value="3"/>
</dbReference>
<dbReference type="PROSITE" id="PS50262">
    <property type="entry name" value="G_PROTEIN_RECEP_F1_2"/>
    <property type="match status" value="3"/>
</dbReference>
<keyword evidence="6 8" id="KW-0675">Receptor</keyword>
<keyword evidence="7 8" id="KW-0807">Transducer</keyword>
<keyword evidence="5 9" id="KW-0472">Membrane</keyword>
<keyword evidence="4 8" id="KW-0297">G-protein coupled receptor</keyword>
<evidence type="ECO:0000256" key="3">
    <source>
        <dbReference type="ARBA" id="ARBA00022989"/>
    </source>
</evidence>
<evidence type="ECO:0000256" key="4">
    <source>
        <dbReference type="ARBA" id="ARBA00023040"/>
    </source>
</evidence>
<organism evidence="11 12">
    <name type="scientific">Pocillopora meandrina</name>
    <dbReference type="NCBI Taxonomy" id="46732"/>
    <lineage>
        <taxon>Eukaryota</taxon>
        <taxon>Metazoa</taxon>
        <taxon>Cnidaria</taxon>
        <taxon>Anthozoa</taxon>
        <taxon>Hexacorallia</taxon>
        <taxon>Scleractinia</taxon>
        <taxon>Astrocoeniina</taxon>
        <taxon>Pocilloporidae</taxon>
        <taxon>Pocillopora</taxon>
    </lineage>
</organism>
<feature type="transmembrane region" description="Helical" evidence="9">
    <location>
        <begin position="400"/>
        <end position="421"/>
    </location>
</feature>
<feature type="transmembrane region" description="Helical" evidence="9">
    <location>
        <begin position="675"/>
        <end position="693"/>
    </location>
</feature>
<dbReference type="InterPro" id="IPR000276">
    <property type="entry name" value="GPCR_Rhodpsn"/>
</dbReference>
<evidence type="ECO:0000256" key="7">
    <source>
        <dbReference type="ARBA" id="ARBA00023224"/>
    </source>
</evidence>
<comment type="caution">
    <text evidence="11">The sequence shown here is derived from an EMBL/GenBank/DDBJ whole genome shotgun (WGS) entry which is preliminary data.</text>
</comment>
<dbReference type="PRINTS" id="PR00237">
    <property type="entry name" value="GPCRRHODOPSN"/>
</dbReference>
<feature type="transmembrane region" description="Helical" evidence="9">
    <location>
        <begin position="773"/>
        <end position="802"/>
    </location>
</feature>
<dbReference type="CDD" id="cd00637">
    <property type="entry name" value="7tm_classA_rhodopsin-like"/>
    <property type="match status" value="3"/>
</dbReference>
<feature type="transmembrane region" description="Helical" evidence="9">
    <location>
        <begin position="531"/>
        <end position="552"/>
    </location>
</feature>
<feature type="transmembrane region" description="Helical" evidence="9">
    <location>
        <begin position="808"/>
        <end position="829"/>
    </location>
</feature>
<gene>
    <name evidence="11" type="ORF">PMEA_00021850</name>
</gene>
<feature type="domain" description="G-protein coupled receptors family 1 profile" evidence="10">
    <location>
        <begin position="261"/>
        <end position="551"/>
    </location>
</feature>
<dbReference type="PANTHER" id="PTHR45695:SF9">
    <property type="entry name" value="LEUCOKININ RECEPTOR"/>
    <property type="match status" value="1"/>
</dbReference>
<comment type="subcellular location">
    <subcellularLocation>
        <location evidence="1">Membrane</location>
        <topology evidence="1">Multi-pass membrane protein</topology>
    </subcellularLocation>
</comment>
<feature type="transmembrane region" description="Helical" evidence="9">
    <location>
        <begin position="502"/>
        <end position="525"/>
    </location>
</feature>
<proteinExistence type="inferred from homology"/>